<dbReference type="CDD" id="cd00730">
    <property type="entry name" value="rubredoxin"/>
    <property type="match status" value="1"/>
</dbReference>
<dbReference type="PROSITE" id="PS50903">
    <property type="entry name" value="RUBREDOXIN_LIKE"/>
    <property type="match status" value="1"/>
</dbReference>
<name>A0A9W6FWF4_9BACT</name>
<evidence type="ECO:0000256" key="5">
    <source>
        <dbReference type="ARBA" id="ARBA00022982"/>
    </source>
</evidence>
<dbReference type="Pfam" id="PF00301">
    <property type="entry name" value="Rubredoxin"/>
    <property type="match status" value="1"/>
</dbReference>
<evidence type="ECO:0000259" key="9">
    <source>
        <dbReference type="PROSITE" id="PS50903"/>
    </source>
</evidence>
<feature type="domain" description="Rubredoxin-like" evidence="9">
    <location>
        <begin position="1"/>
        <end position="52"/>
    </location>
</feature>
<organism evidence="10 11">
    <name type="scientific">Desulforhabdus amnigena</name>
    <dbReference type="NCBI Taxonomy" id="40218"/>
    <lineage>
        <taxon>Bacteria</taxon>
        <taxon>Pseudomonadati</taxon>
        <taxon>Thermodesulfobacteriota</taxon>
        <taxon>Syntrophobacteria</taxon>
        <taxon>Syntrophobacterales</taxon>
        <taxon>Syntrophobacteraceae</taxon>
        <taxon>Desulforhabdus</taxon>
    </lineage>
</organism>
<evidence type="ECO:0000256" key="8">
    <source>
        <dbReference type="PIRSR" id="PIRSR000071-1"/>
    </source>
</evidence>
<dbReference type="Proteomes" id="UP001144372">
    <property type="component" value="Unassembled WGS sequence"/>
</dbReference>
<dbReference type="SUPFAM" id="SSF57802">
    <property type="entry name" value="Rubredoxin-like"/>
    <property type="match status" value="1"/>
</dbReference>
<reference evidence="10" key="1">
    <citation type="submission" date="2022-12" db="EMBL/GenBank/DDBJ databases">
        <title>Reference genome sequencing for broad-spectrum identification of bacterial and archaeal isolates by mass spectrometry.</title>
        <authorList>
            <person name="Sekiguchi Y."/>
            <person name="Tourlousse D.M."/>
        </authorList>
    </citation>
    <scope>NUCLEOTIDE SEQUENCE</scope>
    <source>
        <strain evidence="10">ASRB1</strain>
    </source>
</reference>
<keyword evidence="5 7" id="KW-0249">Electron transport</keyword>
<dbReference type="PIRSF" id="PIRSF000071">
    <property type="entry name" value="Rubredoxin"/>
    <property type="match status" value="1"/>
</dbReference>
<evidence type="ECO:0000256" key="3">
    <source>
        <dbReference type="ARBA" id="ARBA00022448"/>
    </source>
</evidence>
<dbReference type="PROSITE" id="PS00202">
    <property type="entry name" value="RUBREDOXIN"/>
    <property type="match status" value="1"/>
</dbReference>
<evidence type="ECO:0000256" key="6">
    <source>
        <dbReference type="ARBA" id="ARBA00023004"/>
    </source>
</evidence>
<protein>
    <recommendedName>
        <fullName evidence="7">Rubredoxin</fullName>
    </recommendedName>
</protein>
<feature type="binding site" evidence="8">
    <location>
        <position position="9"/>
    </location>
    <ligand>
        <name>Fe cation</name>
        <dbReference type="ChEBI" id="CHEBI:24875"/>
    </ligand>
</feature>
<keyword evidence="11" id="KW-1185">Reference proteome</keyword>
<feature type="binding site" evidence="8">
    <location>
        <position position="42"/>
    </location>
    <ligand>
        <name>Fe cation</name>
        <dbReference type="ChEBI" id="CHEBI:24875"/>
    </ligand>
</feature>
<evidence type="ECO:0000313" key="10">
    <source>
        <dbReference type="EMBL" id="GLI36099.1"/>
    </source>
</evidence>
<keyword evidence="6 7" id="KW-0408">Iron</keyword>
<dbReference type="InterPro" id="IPR018527">
    <property type="entry name" value="Rubredoxin_Fe_BS"/>
</dbReference>
<dbReference type="FunFam" id="2.20.28.10:FF:000001">
    <property type="entry name" value="Rubredoxin"/>
    <property type="match status" value="1"/>
</dbReference>
<dbReference type="GO" id="GO:0009055">
    <property type="term" value="F:electron transfer activity"/>
    <property type="evidence" value="ECO:0007669"/>
    <property type="project" value="InterPro"/>
</dbReference>
<dbReference type="InterPro" id="IPR024935">
    <property type="entry name" value="Rubredoxin_dom"/>
</dbReference>
<dbReference type="PANTHER" id="PTHR47627">
    <property type="entry name" value="RUBREDOXIN"/>
    <property type="match status" value="1"/>
</dbReference>
<proteinExistence type="inferred from homology"/>
<dbReference type="PRINTS" id="PR00163">
    <property type="entry name" value="RUBREDOXIN"/>
</dbReference>
<comment type="cofactor">
    <cofactor evidence="7 8">
        <name>Fe(3+)</name>
        <dbReference type="ChEBI" id="CHEBI:29034"/>
    </cofactor>
    <text evidence="7 8">Binds 1 Fe(3+) ion per subunit.</text>
</comment>
<comment type="caution">
    <text evidence="10">The sequence shown here is derived from an EMBL/GenBank/DDBJ whole genome shotgun (WGS) entry which is preliminary data.</text>
</comment>
<evidence type="ECO:0000256" key="2">
    <source>
        <dbReference type="ARBA" id="ARBA00005337"/>
    </source>
</evidence>
<evidence type="ECO:0000256" key="1">
    <source>
        <dbReference type="ARBA" id="ARBA00002360"/>
    </source>
</evidence>
<gene>
    <name evidence="10" type="ORF">DAMNIGENAA_35320</name>
</gene>
<dbReference type="InterPro" id="IPR050526">
    <property type="entry name" value="Rubredoxin_ET"/>
</dbReference>
<dbReference type="RefSeq" id="WP_281796284.1">
    <property type="nucleotide sequence ID" value="NZ_BSDR01000001.1"/>
</dbReference>
<feature type="binding site" evidence="8">
    <location>
        <position position="39"/>
    </location>
    <ligand>
        <name>Fe cation</name>
        <dbReference type="ChEBI" id="CHEBI:24875"/>
    </ligand>
</feature>
<evidence type="ECO:0000256" key="7">
    <source>
        <dbReference type="PIRNR" id="PIRNR000071"/>
    </source>
</evidence>
<dbReference type="GO" id="GO:0005506">
    <property type="term" value="F:iron ion binding"/>
    <property type="evidence" value="ECO:0007669"/>
    <property type="project" value="InterPro"/>
</dbReference>
<dbReference type="AlphaFoldDB" id="A0A9W6FWF4"/>
<dbReference type="EMBL" id="BSDR01000001">
    <property type="protein sequence ID" value="GLI36099.1"/>
    <property type="molecule type" value="Genomic_DNA"/>
</dbReference>
<dbReference type="Gene3D" id="2.20.28.10">
    <property type="match status" value="1"/>
</dbReference>
<dbReference type="PANTHER" id="PTHR47627:SF1">
    <property type="entry name" value="RUBREDOXIN-1-RELATED"/>
    <property type="match status" value="1"/>
</dbReference>
<keyword evidence="3 7" id="KW-0813">Transport</keyword>
<keyword evidence="4 7" id="KW-0479">Metal-binding</keyword>
<comment type="function">
    <text evidence="1">Rubredoxin is a small nonheme, iron protein lacking acid-labile sulfide. Its single Fe, chelated to 4 Cys, functions as an electron acceptor and may also stabilize the conformation of the molecule.</text>
</comment>
<dbReference type="GO" id="GO:0043448">
    <property type="term" value="P:alkane catabolic process"/>
    <property type="evidence" value="ECO:0007669"/>
    <property type="project" value="TreeGrafter"/>
</dbReference>
<accession>A0A9W6FWF4</accession>
<comment type="similarity">
    <text evidence="2 7">Belongs to the rubredoxin family.</text>
</comment>
<evidence type="ECO:0000256" key="4">
    <source>
        <dbReference type="ARBA" id="ARBA00022723"/>
    </source>
</evidence>
<feature type="binding site" evidence="8">
    <location>
        <position position="6"/>
    </location>
    <ligand>
        <name>Fe cation</name>
        <dbReference type="ChEBI" id="CHEBI:24875"/>
    </ligand>
</feature>
<sequence length="54" mass="5971">MEEDACTICDRVYDPAEGDPENGITFGTKFEDLLDDWVCPPCGAPKSDFEKENG</sequence>
<dbReference type="InterPro" id="IPR024934">
    <property type="entry name" value="Rubredoxin-like_dom"/>
</dbReference>
<dbReference type="InterPro" id="IPR024922">
    <property type="entry name" value="Rubredoxin"/>
</dbReference>
<evidence type="ECO:0000313" key="11">
    <source>
        <dbReference type="Proteomes" id="UP001144372"/>
    </source>
</evidence>